<comment type="caution">
    <text evidence="2">The sequence shown here is derived from an EMBL/GenBank/DDBJ whole genome shotgun (WGS) entry which is preliminary data.</text>
</comment>
<accession>A0A1F8FKB5</accession>
<dbReference type="PANTHER" id="PTHR34322">
    <property type="entry name" value="TRANSPOSASE, Y1_TNP DOMAIN-CONTAINING"/>
    <property type="match status" value="1"/>
</dbReference>
<name>A0A1F8FKB5_9BACT</name>
<protein>
    <recommendedName>
        <fullName evidence="1">Transposase IS200-like domain-containing protein</fullName>
    </recommendedName>
</protein>
<reference evidence="2 3" key="1">
    <citation type="journal article" date="2016" name="Nat. Commun.">
        <title>Thousands of microbial genomes shed light on interconnected biogeochemical processes in an aquifer system.</title>
        <authorList>
            <person name="Anantharaman K."/>
            <person name="Brown C.T."/>
            <person name="Hug L.A."/>
            <person name="Sharon I."/>
            <person name="Castelle C.J."/>
            <person name="Probst A.J."/>
            <person name="Thomas B.C."/>
            <person name="Singh A."/>
            <person name="Wilkins M.J."/>
            <person name="Karaoz U."/>
            <person name="Brodie E.L."/>
            <person name="Williams K.H."/>
            <person name="Hubbard S.S."/>
            <person name="Banfield J.F."/>
        </authorList>
    </citation>
    <scope>NUCLEOTIDE SEQUENCE [LARGE SCALE GENOMIC DNA]</scope>
</reference>
<evidence type="ECO:0000313" key="3">
    <source>
        <dbReference type="Proteomes" id="UP000178197"/>
    </source>
</evidence>
<dbReference type="Gene3D" id="3.30.70.1290">
    <property type="entry name" value="Transposase IS200-like"/>
    <property type="match status" value="1"/>
</dbReference>
<evidence type="ECO:0000259" key="1">
    <source>
        <dbReference type="SMART" id="SM01321"/>
    </source>
</evidence>
<dbReference type="GO" id="GO:0006313">
    <property type="term" value="P:DNA transposition"/>
    <property type="evidence" value="ECO:0007669"/>
    <property type="project" value="InterPro"/>
</dbReference>
<dbReference type="Proteomes" id="UP000178197">
    <property type="component" value="Unassembled WGS sequence"/>
</dbReference>
<dbReference type="Pfam" id="PF01797">
    <property type="entry name" value="Y1_Tnp"/>
    <property type="match status" value="1"/>
</dbReference>
<dbReference type="PANTHER" id="PTHR34322:SF2">
    <property type="entry name" value="TRANSPOSASE IS200-LIKE DOMAIN-CONTAINING PROTEIN"/>
    <property type="match status" value="1"/>
</dbReference>
<sequence>MRKIIFSPGEFYHIYNRGTEKRNIFLRKGDYRRFLLLLYHCNNTSNVVLRLEEQHFNTESHKEPLVDIYSYCLMPNHFHLLIGEKIEGGISRFMQKLSIGYTMYFNKLRERSGALFQGKFKATHADNDRYLKYLISYIHLNPVKLIDPEWKENGISDKEKAEEYLTRFGESSYLDYLGVRRPESAILSKDNFPKYFNSGNDFKNMVIDWLDYQGLQII</sequence>
<dbReference type="InterPro" id="IPR036515">
    <property type="entry name" value="Transposase_17_sf"/>
</dbReference>
<dbReference type="SUPFAM" id="SSF143422">
    <property type="entry name" value="Transposase IS200-like"/>
    <property type="match status" value="1"/>
</dbReference>
<dbReference type="SMART" id="SM01321">
    <property type="entry name" value="Y1_Tnp"/>
    <property type="match status" value="1"/>
</dbReference>
<feature type="domain" description="Transposase IS200-like" evidence="1">
    <location>
        <begin position="7"/>
        <end position="141"/>
    </location>
</feature>
<proteinExistence type="predicted"/>
<gene>
    <name evidence="2" type="ORF">A3C71_01035</name>
</gene>
<dbReference type="GO" id="GO:0004803">
    <property type="term" value="F:transposase activity"/>
    <property type="evidence" value="ECO:0007669"/>
    <property type="project" value="InterPro"/>
</dbReference>
<dbReference type="GO" id="GO:0003677">
    <property type="term" value="F:DNA binding"/>
    <property type="evidence" value="ECO:0007669"/>
    <property type="project" value="InterPro"/>
</dbReference>
<dbReference type="InterPro" id="IPR002686">
    <property type="entry name" value="Transposase_17"/>
</dbReference>
<dbReference type="AlphaFoldDB" id="A0A1F8FKB5"/>
<dbReference type="EMBL" id="MGJT01000011">
    <property type="protein sequence ID" value="OGN12866.1"/>
    <property type="molecule type" value="Genomic_DNA"/>
</dbReference>
<organism evidence="2 3">
    <name type="scientific">Candidatus Yanofskybacteria bacterium RIFCSPHIGHO2_02_FULL_43_15c</name>
    <dbReference type="NCBI Taxonomy" id="1802679"/>
    <lineage>
        <taxon>Bacteria</taxon>
        <taxon>Candidatus Yanofskyibacteriota</taxon>
    </lineage>
</organism>
<evidence type="ECO:0000313" key="2">
    <source>
        <dbReference type="EMBL" id="OGN12866.1"/>
    </source>
</evidence>